<protein>
    <submittedName>
        <fullName evidence="1">Uncharacterized protein</fullName>
    </submittedName>
</protein>
<keyword evidence="2" id="KW-1185">Reference proteome</keyword>
<sequence length="229" mass="25941">MKIGLLTLLWKRHKIASFVLNHYSQMQLDGIELVLHCVGSEGEVSQSIAEQAGWNYTEHPNDPFSDKWNCASEWFKDKDVEALCIIGSDNLLNEEYFYRVAGAVKAGLDSVRLGGSVLRNVKTGEMLYYGNVMVGSGKAWSRELLEKLNYKMWIPGRGRGSDKNTETLTLPYQRRHCITTNPLDLGICHLELKGGEDLHRFESIAPAMQTTPFNELDQYFDNHEAILSL</sequence>
<dbReference type="RefSeq" id="WP_255131661.1">
    <property type="nucleotide sequence ID" value="NZ_JANDBC010000001.1"/>
</dbReference>
<evidence type="ECO:0000313" key="1">
    <source>
        <dbReference type="EMBL" id="MCP9289998.1"/>
    </source>
</evidence>
<name>A0A9X2L0G6_9BACT</name>
<reference evidence="1" key="1">
    <citation type="submission" date="2022-06" db="EMBL/GenBank/DDBJ databases">
        <title>Gracilimonas sp. CAU 1638 isolated from sea sediment.</title>
        <authorList>
            <person name="Kim W."/>
        </authorList>
    </citation>
    <scope>NUCLEOTIDE SEQUENCE</scope>
    <source>
        <strain evidence="1">CAU 1638</strain>
    </source>
</reference>
<comment type="caution">
    <text evidence="1">The sequence shown here is derived from an EMBL/GenBank/DDBJ whole genome shotgun (WGS) entry which is preliminary data.</text>
</comment>
<organism evidence="1 2">
    <name type="scientific">Gracilimonas sediminicola</name>
    <dbReference type="NCBI Taxonomy" id="2952158"/>
    <lineage>
        <taxon>Bacteria</taxon>
        <taxon>Pseudomonadati</taxon>
        <taxon>Balneolota</taxon>
        <taxon>Balneolia</taxon>
        <taxon>Balneolales</taxon>
        <taxon>Balneolaceae</taxon>
        <taxon>Gracilimonas</taxon>
    </lineage>
</organism>
<proteinExistence type="predicted"/>
<dbReference type="AlphaFoldDB" id="A0A9X2L0G6"/>
<dbReference type="InterPro" id="IPR029044">
    <property type="entry name" value="Nucleotide-diphossugar_trans"/>
</dbReference>
<dbReference type="Proteomes" id="UP001139125">
    <property type="component" value="Unassembled WGS sequence"/>
</dbReference>
<accession>A0A9X2L0G6</accession>
<gene>
    <name evidence="1" type="ORF">NM125_00230</name>
</gene>
<dbReference type="SUPFAM" id="SSF53448">
    <property type="entry name" value="Nucleotide-diphospho-sugar transferases"/>
    <property type="match status" value="1"/>
</dbReference>
<evidence type="ECO:0000313" key="2">
    <source>
        <dbReference type="Proteomes" id="UP001139125"/>
    </source>
</evidence>
<dbReference type="EMBL" id="JANDBC010000001">
    <property type="protein sequence ID" value="MCP9289998.1"/>
    <property type="molecule type" value="Genomic_DNA"/>
</dbReference>